<evidence type="ECO:0000256" key="2">
    <source>
        <dbReference type="ARBA" id="ARBA00023125"/>
    </source>
</evidence>
<evidence type="ECO:0000256" key="1">
    <source>
        <dbReference type="ARBA" id="ARBA00023015"/>
    </source>
</evidence>
<keyword evidence="3" id="KW-0804">Transcription</keyword>
<accession>A0A1G7H8G4</accession>
<protein>
    <submittedName>
        <fullName evidence="5">AraC-type DNA-binding protein</fullName>
    </submittedName>
</protein>
<dbReference type="STRING" id="454006.SAMN05421825_0719"/>
<dbReference type="GO" id="GO:0003700">
    <property type="term" value="F:DNA-binding transcription factor activity"/>
    <property type="evidence" value="ECO:0007669"/>
    <property type="project" value="InterPro"/>
</dbReference>
<organism evidence="5 6">
    <name type="scientific">Epilithonimonas hungarica</name>
    <dbReference type="NCBI Taxonomy" id="454006"/>
    <lineage>
        <taxon>Bacteria</taxon>
        <taxon>Pseudomonadati</taxon>
        <taxon>Bacteroidota</taxon>
        <taxon>Flavobacteriia</taxon>
        <taxon>Flavobacteriales</taxon>
        <taxon>Weeksellaceae</taxon>
        <taxon>Chryseobacterium group</taxon>
        <taxon>Epilithonimonas</taxon>
    </lineage>
</organism>
<evidence type="ECO:0000259" key="4">
    <source>
        <dbReference type="PROSITE" id="PS01124"/>
    </source>
</evidence>
<dbReference type="InterPro" id="IPR009057">
    <property type="entry name" value="Homeodomain-like_sf"/>
</dbReference>
<keyword evidence="6" id="KW-1185">Reference proteome</keyword>
<evidence type="ECO:0000313" key="6">
    <source>
        <dbReference type="Proteomes" id="UP000199203"/>
    </source>
</evidence>
<reference evidence="6" key="1">
    <citation type="submission" date="2016-10" db="EMBL/GenBank/DDBJ databases">
        <authorList>
            <person name="Varghese N."/>
            <person name="Submissions S."/>
        </authorList>
    </citation>
    <scope>NUCLEOTIDE SEQUENCE [LARGE SCALE GENOMIC DNA]</scope>
    <source>
        <strain evidence="6">DSM 19684</strain>
    </source>
</reference>
<dbReference type="InterPro" id="IPR054015">
    <property type="entry name" value="ExsA-like_N"/>
</dbReference>
<dbReference type="PROSITE" id="PS01124">
    <property type="entry name" value="HTH_ARAC_FAMILY_2"/>
    <property type="match status" value="1"/>
</dbReference>
<keyword evidence="2 5" id="KW-0238">DNA-binding</keyword>
<dbReference type="SUPFAM" id="SSF46689">
    <property type="entry name" value="Homeodomain-like"/>
    <property type="match status" value="1"/>
</dbReference>
<dbReference type="EMBL" id="FNBH01000001">
    <property type="protein sequence ID" value="SDE96730.1"/>
    <property type="molecule type" value="Genomic_DNA"/>
</dbReference>
<dbReference type="AlphaFoldDB" id="A0A1G7H8G4"/>
<dbReference type="OrthoDB" id="4480133at2"/>
<evidence type="ECO:0000256" key="3">
    <source>
        <dbReference type="ARBA" id="ARBA00023163"/>
    </source>
</evidence>
<dbReference type="Proteomes" id="UP000199203">
    <property type="component" value="Unassembled WGS sequence"/>
</dbReference>
<dbReference type="Pfam" id="PF22200">
    <property type="entry name" value="ExsA_N"/>
    <property type="match status" value="1"/>
</dbReference>
<dbReference type="Gene3D" id="1.10.10.60">
    <property type="entry name" value="Homeodomain-like"/>
    <property type="match status" value="1"/>
</dbReference>
<gene>
    <name evidence="5" type="ORF">SAMN05421825_0719</name>
</gene>
<feature type="domain" description="HTH araC/xylS-type" evidence="4">
    <location>
        <begin position="153"/>
        <end position="251"/>
    </location>
</feature>
<dbReference type="SMART" id="SM00342">
    <property type="entry name" value="HTH_ARAC"/>
    <property type="match status" value="1"/>
</dbReference>
<dbReference type="PANTHER" id="PTHR43280:SF2">
    <property type="entry name" value="HTH-TYPE TRANSCRIPTIONAL REGULATOR EXSA"/>
    <property type="match status" value="1"/>
</dbReference>
<sequence length="254" mass="29990">MATFILKEQFIPDHIFIYLVKGSLRIFDGNKHYVFKSGDAFFLRKNTLAKFELLEDVFEPVAFCFEESFLKEFQQKHSLILTPNYRITDALIEIKANKMIHSFMESIKPYHKGFMELREDFEDLKHEELILILLLERSELSDTLFDFSAPEKIDLRAFMNKNYKFNISAQDFAKLTGRSLSSFKRDFKHLFNVTPGRWLTKKRLQEAYFLINTKNQKPVDIYLDLGFESLSHFSVAFKKEFNLTPTQLMSETKG</sequence>
<keyword evidence="1" id="KW-0805">Transcription regulation</keyword>
<dbReference type="PANTHER" id="PTHR43280">
    <property type="entry name" value="ARAC-FAMILY TRANSCRIPTIONAL REGULATOR"/>
    <property type="match status" value="1"/>
</dbReference>
<name>A0A1G7H8G4_9FLAO</name>
<dbReference type="GO" id="GO:0043565">
    <property type="term" value="F:sequence-specific DNA binding"/>
    <property type="evidence" value="ECO:0007669"/>
    <property type="project" value="InterPro"/>
</dbReference>
<proteinExistence type="predicted"/>
<evidence type="ECO:0000313" key="5">
    <source>
        <dbReference type="EMBL" id="SDE96730.1"/>
    </source>
</evidence>
<dbReference type="InterPro" id="IPR018060">
    <property type="entry name" value="HTH_AraC"/>
</dbReference>
<dbReference type="Pfam" id="PF12833">
    <property type="entry name" value="HTH_18"/>
    <property type="match status" value="1"/>
</dbReference>